<evidence type="ECO:0000256" key="4">
    <source>
        <dbReference type="ARBA" id="ARBA00022989"/>
    </source>
</evidence>
<protein>
    <submittedName>
        <fullName evidence="7">Uncharacterized protein</fullName>
    </submittedName>
</protein>
<evidence type="ECO:0000313" key="7">
    <source>
        <dbReference type="EMBL" id="KKQ37222.1"/>
    </source>
</evidence>
<evidence type="ECO:0000256" key="2">
    <source>
        <dbReference type="ARBA" id="ARBA00022481"/>
    </source>
</evidence>
<dbReference type="NCBIfam" id="TIGR02532">
    <property type="entry name" value="IV_pilin_GFxxxE"/>
    <property type="match status" value="1"/>
</dbReference>
<sequence>MTALKKGFTLIELLIVIAILGVLAVVILVAINPQEQLQRTRDAGIISSVTQLGHAMQAYATSHEGEYMDDTLTANCATSADWANCLVDSGEVSIVPDDLTQAAQTPCAASEINGYCYTVLAGLTNGLVYAKLHSGSNTQKCSAAAATTAYAGFDSSQGRGGIFCEDPGNEPFAAGVITFE</sequence>
<accession>A0A0G0H504</accession>
<evidence type="ECO:0000256" key="1">
    <source>
        <dbReference type="ARBA" id="ARBA00004167"/>
    </source>
</evidence>
<dbReference type="SUPFAM" id="SSF54523">
    <property type="entry name" value="Pili subunits"/>
    <property type="match status" value="1"/>
</dbReference>
<dbReference type="Proteomes" id="UP000034591">
    <property type="component" value="Unassembled WGS sequence"/>
</dbReference>
<dbReference type="InterPro" id="IPR045584">
    <property type="entry name" value="Pilin-like"/>
</dbReference>
<dbReference type="STRING" id="1618545.US53_C0024G0010"/>
<comment type="subcellular location">
    <subcellularLocation>
        <location evidence="1">Membrane</location>
        <topology evidence="1">Single-pass membrane protein</topology>
    </subcellularLocation>
</comment>
<dbReference type="GO" id="GO:0015627">
    <property type="term" value="C:type II protein secretion system complex"/>
    <property type="evidence" value="ECO:0007669"/>
    <property type="project" value="InterPro"/>
</dbReference>
<dbReference type="Pfam" id="PF07963">
    <property type="entry name" value="N_methyl"/>
    <property type="match status" value="1"/>
</dbReference>
<dbReference type="EMBL" id="LBTI01000024">
    <property type="protein sequence ID" value="KKQ37222.1"/>
    <property type="molecule type" value="Genomic_DNA"/>
</dbReference>
<dbReference type="PRINTS" id="PR00885">
    <property type="entry name" value="BCTERIALGSPH"/>
</dbReference>
<dbReference type="AlphaFoldDB" id="A0A0G0H504"/>
<keyword evidence="4 6" id="KW-1133">Transmembrane helix</keyword>
<keyword evidence="2" id="KW-0488">Methylation</keyword>
<dbReference type="Gene3D" id="3.30.700.10">
    <property type="entry name" value="Glycoprotein, Type 4 Pilin"/>
    <property type="match status" value="1"/>
</dbReference>
<gene>
    <name evidence="7" type="ORF">US53_C0024G0010</name>
</gene>
<dbReference type="GO" id="GO:0015628">
    <property type="term" value="P:protein secretion by the type II secretion system"/>
    <property type="evidence" value="ECO:0007669"/>
    <property type="project" value="InterPro"/>
</dbReference>
<dbReference type="InterPro" id="IPR002416">
    <property type="entry name" value="T2SS_protein-GspH"/>
</dbReference>
<name>A0A0G0H504_9BACT</name>
<keyword evidence="3 6" id="KW-0812">Transmembrane</keyword>
<evidence type="ECO:0000313" key="8">
    <source>
        <dbReference type="Proteomes" id="UP000034591"/>
    </source>
</evidence>
<proteinExistence type="predicted"/>
<feature type="transmembrane region" description="Helical" evidence="6">
    <location>
        <begin position="7"/>
        <end position="31"/>
    </location>
</feature>
<keyword evidence="5 6" id="KW-0472">Membrane</keyword>
<comment type="caution">
    <text evidence="7">The sequence shown here is derived from an EMBL/GenBank/DDBJ whole genome shotgun (WGS) entry which is preliminary data.</text>
</comment>
<evidence type="ECO:0000256" key="5">
    <source>
        <dbReference type="ARBA" id="ARBA00023136"/>
    </source>
</evidence>
<organism evidence="7 8">
    <name type="scientific">Candidatus Woesebacteria bacterium GW2011_GWA1_37_7</name>
    <dbReference type="NCBI Taxonomy" id="1618545"/>
    <lineage>
        <taxon>Bacteria</taxon>
        <taxon>Candidatus Woeseibacteriota</taxon>
    </lineage>
</organism>
<dbReference type="PROSITE" id="PS00409">
    <property type="entry name" value="PROKAR_NTER_METHYL"/>
    <property type="match status" value="1"/>
</dbReference>
<evidence type="ECO:0000256" key="3">
    <source>
        <dbReference type="ARBA" id="ARBA00022692"/>
    </source>
</evidence>
<reference evidence="7 8" key="1">
    <citation type="journal article" date="2015" name="Nature">
        <title>rRNA introns, odd ribosomes, and small enigmatic genomes across a large radiation of phyla.</title>
        <authorList>
            <person name="Brown C.T."/>
            <person name="Hug L.A."/>
            <person name="Thomas B.C."/>
            <person name="Sharon I."/>
            <person name="Castelle C.J."/>
            <person name="Singh A."/>
            <person name="Wilkins M.J."/>
            <person name="Williams K.H."/>
            <person name="Banfield J.F."/>
        </authorList>
    </citation>
    <scope>NUCLEOTIDE SEQUENCE [LARGE SCALE GENOMIC DNA]</scope>
</reference>
<dbReference type="PANTHER" id="PTHR30093">
    <property type="entry name" value="GENERAL SECRETION PATHWAY PROTEIN G"/>
    <property type="match status" value="1"/>
</dbReference>
<evidence type="ECO:0000256" key="6">
    <source>
        <dbReference type="SAM" id="Phobius"/>
    </source>
</evidence>
<dbReference type="InterPro" id="IPR012902">
    <property type="entry name" value="N_methyl_site"/>
</dbReference>
<dbReference type="GO" id="GO:0016020">
    <property type="term" value="C:membrane"/>
    <property type="evidence" value="ECO:0007669"/>
    <property type="project" value="UniProtKB-SubCell"/>
</dbReference>